<accession>A0A8X7RU23</accession>
<sequence length="196" mass="21598">MFPISSELRSPQRLNHNPRSPLKLQKLTVLNFSLNSNLLDGLIALVTGAGFWNSLSSVTSLNSPNLLCSSPESLNLLLVIAMVATTIFSSTTNFFQSKSSLTYVPSVPDHLICQLHTIHTAINHLTNHQQEKSISTASSLPPSPPLCRPRRIIGVEFSLVPQCRHLNKVGIIVCLQSLIHPIISLGIQQTVWMFKN</sequence>
<reference evidence="1 2" key="1">
    <citation type="submission" date="2020-02" db="EMBL/GenBank/DDBJ databases">
        <authorList>
            <person name="Ma Q."/>
            <person name="Huang Y."/>
            <person name="Song X."/>
            <person name="Pei D."/>
        </authorList>
    </citation>
    <scope>NUCLEOTIDE SEQUENCE [LARGE SCALE GENOMIC DNA]</scope>
    <source>
        <strain evidence="1">Sxm20200214</strain>
        <tissue evidence="1">Leaf</tissue>
    </source>
</reference>
<keyword evidence="2" id="KW-1185">Reference proteome</keyword>
<dbReference type="Proteomes" id="UP000886595">
    <property type="component" value="Unassembled WGS sequence"/>
</dbReference>
<dbReference type="AlphaFoldDB" id="A0A8X7RU23"/>
<name>A0A8X7RU23_BRACI</name>
<comment type="caution">
    <text evidence="1">The sequence shown here is derived from an EMBL/GenBank/DDBJ whole genome shotgun (WGS) entry which is preliminary data.</text>
</comment>
<evidence type="ECO:0000313" key="1">
    <source>
        <dbReference type="EMBL" id="KAG2294320.1"/>
    </source>
</evidence>
<dbReference type="EMBL" id="JAAMPC010000009">
    <property type="protein sequence ID" value="KAG2294320.1"/>
    <property type="molecule type" value="Genomic_DNA"/>
</dbReference>
<evidence type="ECO:0000313" key="2">
    <source>
        <dbReference type="Proteomes" id="UP000886595"/>
    </source>
</evidence>
<proteinExistence type="predicted"/>
<protein>
    <submittedName>
        <fullName evidence="1">Uncharacterized protein</fullName>
    </submittedName>
</protein>
<organism evidence="1 2">
    <name type="scientific">Brassica carinata</name>
    <name type="common">Ethiopian mustard</name>
    <name type="synonym">Abyssinian cabbage</name>
    <dbReference type="NCBI Taxonomy" id="52824"/>
    <lineage>
        <taxon>Eukaryota</taxon>
        <taxon>Viridiplantae</taxon>
        <taxon>Streptophyta</taxon>
        <taxon>Embryophyta</taxon>
        <taxon>Tracheophyta</taxon>
        <taxon>Spermatophyta</taxon>
        <taxon>Magnoliopsida</taxon>
        <taxon>eudicotyledons</taxon>
        <taxon>Gunneridae</taxon>
        <taxon>Pentapetalae</taxon>
        <taxon>rosids</taxon>
        <taxon>malvids</taxon>
        <taxon>Brassicales</taxon>
        <taxon>Brassicaceae</taxon>
        <taxon>Brassiceae</taxon>
        <taxon>Brassica</taxon>
    </lineage>
</organism>
<gene>
    <name evidence="1" type="ORF">Bca52824_040989</name>
</gene>